<dbReference type="SUPFAM" id="SSF53649">
    <property type="entry name" value="Alkaline phosphatase-like"/>
    <property type="match status" value="1"/>
</dbReference>
<dbReference type="Proteomes" id="UP001207918">
    <property type="component" value="Unassembled WGS sequence"/>
</dbReference>
<feature type="compositionally biased region" description="Basic and acidic residues" evidence="1">
    <location>
        <begin position="1"/>
        <end position="11"/>
    </location>
</feature>
<feature type="region of interest" description="Disordered" evidence="1">
    <location>
        <begin position="1"/>
        <end position="26"/>
    </location>
</feature>
<dbReference type="Gene3D" id="3.40.720.10">
    <property type="entry name" value="Alkaline Phosphatase, subunit A"/>
    <property type="match status" value="1"/>
</dbReference>
<accession>A0ABT3PLK2</accession>
<gene>
    <name evidence="2" type="ORF">J6I44_04385</name>
</gene>
<evidence type="ECO:0000313" key="2">
    <source>
        <dbReference type="EMBL" id="MCW9706074.1"/>
    </source>
</evidence>
<proteinExistence type="predicted"/>
<comment type="caution">
    <text evidence="2">The sequence shown here is derived from an EMBL/GenBank/DDBJ whole genome shotgun (WGS) entry which is preliminary data.</text>
</comment>
<name>A0ABT3PLK2_9BACT</name>
<sequence length="78" mass="8993">MGTYEPHRGYEKGSGIKGGKDSDEIRVPPFLPDVPEVRSDLLDYYTEIEWFDRQLVQILNLLENRGEVDNTVVVVDLR</sequence>
<evidence type="ECO:0000313" key="3">
    <source>
        <dbReference type="Proteomes" id="UP001207918"/>
    </source>
</evidence>
<evidence type="ECO:0000256" key="1">
    <source>
        <dbReference type="SAM" id="MobiDB-lite"/>
    </source>
</evidence>
<keyword evidence="3" id="KW-1185">Reference proteome</keyword>
<organism evidence="2 3">
    <name type="scientific">Fodinibius salsisoli</name>
    <dbReference type="NCBI Taxonomy" id="2820877"/>
    <lineage>
        <taxon>Bacteria</taxon>
        <taxon>Pseudomonadati</taxon>
        <taxon>Balneolota</taxon>
        <taxon>Balneolia</taxon>
        <taxon>Balneolales</taxon>
        <taxon>Balneolaceae</taxon>
        <taxon>Fodinibius</taxon>
    </lineage>
</organism>
<dbReference type="InterPro" id="IPR017850">
    <property type="entry name" value="Alkaline_phosphatase_core_sf"/>
</dbReference>
<protein>
    <submittedName>
        <fullName evidence="2">Uncharacterized protein</fullName>
    </submittedName>
</protein>
<reference evidence="2 3" key="1">
    <citation type="submission" date="2021-03" db="EMBL/GenBank/DDBJ databases">
        <title>Aliifodinibius sp. nov., a new bacterium isolated from saline soil.</title>
        <authorList>
            <person name="Galisteo C."/>
            <person name="De La Haba R."/>
            <person name="Sanchez-Porro C."/>
            <person name="Ventosa A."/>
        </authorList>
    </citation>
    <scope>NUCLEOTIDE SEQUENCE [LARGE SCALE GENOMIC DNA]</scope>
    <source>
        <strain evidence="2 3">1BSP15-2V2</strain>
    </source>
</reference>
<dbReference type="EMBL" id="JAGGJA010000002">
    <property type="protein sequence ID" value="MCW9706074.1"/>
    <property type="molecule type" value="Genomic_DNA"/>
</dbReference>